<dbReference type="PANTHER" id="PTHR21445:SF0">
    <property type="entry name" value="APURINIC-APYRIMIDINIC ENDONUCLEASE"/>
    <property type="match status" value="1"/>
</dbReference>
<dbReference type="GO" id="GO:0008270">
    <property type="term" value="F:zinc ion binding"/>
    <property type="evidence" value="ECO:0007669"/>
    <property type="project" value="InterPro"/>
</dbReference>
<dbReference type="GO" id="GO:0005634">
    <property type="term" value="C:nucleus"/>
    <property type="evidence" value="ECO:0007669"/>
    <property type="project" value="TreeGrafter"/>
</dbReference>
<evidence type="ECO:0000256" key="9">
    <source>
        <dbReference type="SAM" id="MobiDB-lite"/>
    </source>
</evidence>
<dbReference type="InterPro" id="IPR001719">
    <property type="entry name" value="AP_endonuc_2"/>
</dbReference>
<feature type="compositionally biased region" description="Polar residues" evidence="9">
    <location>
        <begin position="81"/>
        <end position="91"/>
    </location>
</feature>
<evidence type="ECO:0000313" key="11">
    <source>
        <dbReference type="EMBL" id="KKY25288.1"/>
    </source>
</evidence>
<feature type="compositionally biased region" description="Acidic residues" evidence="9">
    <location>
        <begin position="148"/>
        <end position="158"/>
    </location>
</feature>
<dbReference type="EMBL" id="LCWF01000045">
    <property type="protein sequence ID" value="KKY25288.1"/>
    <property type="molecule type" value="Genomic_DNA"/>
</dbReference>
<organism evidence="11 12">
    <name type="scientific">Phaeomoniella chlamydospora</name>
    <name type="common">Phaeoacremonium chlamydosporum</name>
    <dbReference type="NCBI Taxonomy" id="158046"/>
    <lineage>
        <taxon>Eukaryota</taxon>
        <taxon>Fungi</taxon>
        <taxon>Dikarya</taxon>
        <taxon>Ascomycota</taxon>
        <taxon>Pezizomycotina</taxon>
        <taxon>Eurotiomycetes</taxon>
        <taxon>Chaetothyriomycetidae</taxon>
        <taxon>Phaeomoniellales</taxon>
        <taxon>Phaeomoniellaceae</taxon>
        <taxon>Phaeomoniella</taxon>
    </lineage>
</organism>
<evidence type="ECO:0000256" key="6">
    <source>
        <dbReference type="ARBA" id="ARBA00022801"/>
    </source>
</evidence>
<feature type="compositionally biased region" description="Polar residues" evidence="9">
    <location>
        <begin position="40"/>
        <end position="55"/>
    </location>
</feature>
<keyword evidence="12" id="KW-1185">Reference proteome</keyword>
<feature type="compositionally biased region" description="Basic and acidic residues" evidence="9">
    <location>
        <begin position="162"/>
        <end position="173"/>
    </location>
</feature>
<evidence type="ECO:0000313" key="12">
    <source>
        <dbReference type="Proteomes" id="UP000053317"/>
    </source>
</evidence>
<dbReference type="GO" id="GO:0016829">
    <property type="term" value="F:lyase activity"/>
    <property type="evidence" value="ECO:0007669"/>
    <property type="project" value="UniProtKB-KW"/>
</dbReference>
<evidence type="ECO:0000256" key="5">
    <source>
        <dbReference type="ARBA" id="ARBA00022763"/>
    </source>
</evidence>
<comment type="caution">
    <text evidence="11">The sequence shown here is derived from an EMBL/GenBank/DDBJ whole genome shotgun (WGS) entry which is preliminary data.</text>
</comment>
<reference evidence="11 12" key="2">
    <citation type="submission" date="2015-05" db="EMBL/GenBank/DDBJ databases">
        <authorList>
            <person name="Morales-Cruz A."/>
            <person name="Amrine K.C."/>
            <person name="Cantu D."/>
        </authorList>
    </citation>
    <scope>NUCLEOTIDE SEQUENCE [LARGE SCALE GENOMIC DNA]</scope>
    <source>
        <strain evidence="11">UCRPC4</strain>
    </source>
</reference>
<keyword evidence="8" id="KW-0234">DNA repair</keyword>
<feature type="region of interest" description="Disordered" evidence="9">
    <location>
        <begin position="1"/>
        <end position="191"/>
    </location>
</feature>
<dbReference type="NCBIfam" id="TIGR00587">
    <property type="entry name" value="nfo"/>
    <property type="match status" value="1"/>
</dbReference>
<dbReference type="InterPro" id="IPR013022">
    <property type="entry name" value="Xyl_isomerase-like_TIM-brl"/>
</dbReference>
<comment type="similarity">
    <text evidence="2">Belongs to the AP endonuclease 2 family.</text>
</comment>
<feature type="compositionally biased region" description="Polar residues" evidence="9">
    <location>
        <begin position="1"/>
        <end position="10"/>
    </location>
</feature>
<feature type="compositionally biased region" description="Polar residues" evidence="9">
    <location>
        <begin position="64"/>
        <end position="74"/>
    </location>
</feature>
<dbReference type="Gene3D" id="3.20.20.150">
    <property type="entry name" value="Divalent-metal-dependent TIM barrel enzymes"/>
    <property type="match status" value="1"/>
</dbReference>
<evidence type="ECO:0000256" key="4">
    <source>
        <dbReference type="ARBA" id="ARBA00022723"/>
    </source>
</evidence>
<dbReference type="HAMAP" id="MF_00152">
    <property type="entry name" value="Nfo"/>
    <property type="match status" value="1"/>
</dbReference>
<keyword evidence="4" id="KW-0479">Metal-binding</keyword>
<keyword evidence="7" id="KW-0862">Zinc</keyword>
<evidence type="ECO:0000256" key="1">
    <source>
        <dbReference type="ARBA" id="ARBA00001947"/>
    </source>
</evidence>
<evidence type="ECO:0000256" key="7">
    <source>
        <dbReference type="ARBA" id="ARBA00022833"/>
    </source>
</evidence>
<dbReference type="Proteomes" id="UP000053317">
    <property type="component" value="Unassembled WGS sequence"/>
</dbReference>
<proteinExistence type="inferred from homology"/>
<evidence type="ECO:0000256" key="8">
    <source>
        <dbReference type="ARBA" id="ARBA00023204"/>
    </source>
</evidence>
<keyword evidence="11" id="KW-0456">Lyase</keyword>
<dbReference type="GO" id="GO:0003677">
    <property type="term" value="F:DNA binding"/>
    <property type="evidence" value="ECO:0007669"/>
    <property type="project" value="InterPro"/>
</dbReference>
<reference evidence="11 12" key="1">
    <citation type="submission" date="2015-05" db="EMBL/GenBank/DDBJ databases">
        <title>Distinctive expansion of gene families associated with plant cell wall degradation and secondary metabolism in the genomes of grapevine trunk pathogens.</title>
        <authorList>
            <person name="Lawrence D.P."/>
            <person name="Travadon R."/>
            <person name="Rolshausen P.E."/>
            <person name="Baumgartner K."/>
        </authorList>
    </citation>
    <scope>NUCLEOTIDE SEQUENCE [LARGE SCALE GENOMIC DNA]</scope>
    <source>
        <strain evidence="11">UCRPC4</strain>
    </source>
</reference>
<dbReference type="GO" id="GO:0008081">
    <property type="term" value="F:phosphoric diester hydrolase activity"/>
    <property type="evidence" value="ECO:0007669"/>
    <property type="project" value="TreeGrafter"/>
</dbReference>
<feature type="compositionally biased region" description="Basic and acidic residues" evidence="9">
    <location>
        <begin position="92"/>
        <end position="134"/>
    </location>
</feature>
<dbReference type="PROSITE" id="PS51432">
    <property type="entry name" value="AP_NUCLEASE_F2_4"/>
    <property type="match status" value="1"/>
</dbReference>
<dbReference type="SUPFAM" id="SSF51658">
    <property type="entry name" value="Xylose isomerase-like"/>
    <property type="match status" value="1"/>
</dbReference>
<keyword evidence="6" id="KW-0378">Hydrolase</keyword>
<comment type="cofactor">
    <cofactor evidence="1">
        <name>Zn(2+)</name>
        <dbReference type="ChEBI" id="CHEBI:29105"/>
    </cofactor>
</comment>
<dbReference type="GO" id="GO:0003906">
    <property type="term" value="F:DNA-(apurinic or apyrimidinic site) endonuclease activity"/>
    <property type="evidence" value="ECO:0007669"/>
    <property type="project" value="TreeGrafter"/>
</dbReference>
<sequence>MPLTTPNGSFGTEDVPPKGELVTPQTTPRRSKRKLESPAVDSSTKPTKLSKTEVNGQIKAVAPSRSTPSKSSARQRVKAESSPNDARSPSETPKKHTSVRERAKAIVDKLETEVEKVESKFKSIVDGDKHGKTVRERRKRSSKRTDADLEDSDIENYADDGVLEHVNGDQESRPKRKRKTKEEKEAEMQPLASRTPGLSKFVGAHVSMAGGLENSVKNSIRIGGNAFALFLRSQKKWDNPPLKDENRDAFRALAKENGYDQSKYTLPHGSYLVNLAVEDAERAKQSYDVFVDDLHRCEALGIKLYNFHPGHYSQSTLSEGIRRIAQQLNKALSETKTAIPVLENAAGSGTVIGSKFSDLRDIINGISPEHKHRIGVCIDTCHAFAAGYDLRTPDAFKIVLDEFDKTVGIEYLKALHLNDSKAPLDSKKDLHQNIGLGFLGLRTFHNVMNDARLENMPLVLETPCDVPDPSDPTGKKMKSDPMIWTREIKLLESLIGMDPDSEEFKQLEAELSEKGKEEREKMLETLAKTEAKKADKAKKAPEKGQKSIMSMFGG</sequence>
<dbReference type="InterPro" id="IPR036237">
    <property type="entry name" value="Xyl_isomerase-like_sf"/>
</dbReference>
<protein>
    <recommendedName>
        <fullName evidence="3">Apurinic-apyrimidinic endonuclease 1</fullName>
    </recommendedName>
</protein>
<accession>A0A0G2GPK1</accession>
<feature type="compositionally biased region" description="Basic and acidic residues" evidence="9">
    <location>
        <begin position="529"/>
        <end position="545"/>
    </location>
</feature>
<feature type="region of interest" description="Disordered" evidence="9">
    <location>
        <begin position="529"/>
        <end position="554"/>
    </location>
</feature>
<evidence type="ECO:0000259" key="10">
    <source>
        <dbReference type="Pfam" id="PF01261"/>
    </source>
</evidence>
<dbReference type="Pfam" id="PF01261">
    <property type="entry name" value="AP_endonuc_2"/>
    <property type="match status" value="1"/>
</dbReference>
<name>A0A0G2GPK1_PHACM</name>
<dbReference type="OrthoDB" id="7663182at2759"/>
<dbReference type="SMART" id="SM00518">
    <property type="entry name" value="AP2Ec"/>
    <property type="match status" value="1"/>
</dbReference>
<dbReference type="CDD" id="cd00019">
    <property type="entry name" value="AP2Ec"/>
    <property type="match status" value="1"/>
</dbReference>
<dbReference type="GO" id="GO:0006284">
    <property type="term" value="P:base-excision repair"/>
    <property type="evidence" value="ECO:0007669"/>
    <property type="project" value="TreeGrafter"/>
</dbReference>
<dbReference type="InterPro" id="IPR018246">
    <property type="entry name" value="AP_endonuc_F2_Zn_BS"/>
</dbReference>
<dbReference type="PANTHER" id="PTHR21445">
    <property type="entry name" value="ENDONUCLEASE IV ENDODEOXYRIBONUCLEASE IV"/>
    <property type="match status" value="1"/>
</dbReference>
<feature type="domain" description="Xylose isomerase-like TIM barrel" evidence="10">
    <location>
        <begin position="221"/>
        <end position="473"/>
    </location>
</feature>
<dbReference type="FunFam" id="3.20.20.150:FF:000001">
    <property type="entry name" value="Probable endonuclease 4"/>
    <property type="match status" value="1"/>
</dbReference>
<evidence type="ECO:0000256" key="3">
    <source>
        <dbReference type="ARBA" id="ARBA00021759"/>
    </source>
</evidence>
<dbReference type="GO" id="GO:0005739">
    <property type="term" value="C:mitochondrion"/>
    <property type="evidence" value="ECO:0007669"/>
    <property type="project" value="TreeGrafter"/>
</dbReference>
<dbReference type="PROSITE" id="PS00730">
    <property type="entry name" value="AP_NUCLEASE_F2_2"/>
    <property type="match status" value="1"/>
</dbReference>
<dbReference type="AlphaFoldDB" id="A0A0G2GPK1"/>
<gene>
    <name evidence="11" type="ORF">UCRPC4_g01927</name>
</gene>
<keyword evidence="5" id="KW-0227">DNA damage</keyword>
<evidence type="ECO:0000256" key="2">
    <source>
        <dbReference type="ARBA" id="ARBA00005340"/>
    </source>
</evidence>